<dbReference type="AlphaFoldDB" id="A0A161QTE6"/>
<name>A0A161QTE6_9BRAD</name>
<accession>A0A161QTE6</accession>
<evidence type="ECO:0000313" key="2">
    <source>
        <dbReference type="Proteomes" id="UP000076574"/>
    </source>
</evidence>
<dbReference type="STRING" id="943830.A4A58_20740"/>
<evidence type="ECO:0000313" key="1">
    <source>
        <dbReference type="EMBL" id="KZD24774.1"/>
    </source>
</evidence>
<keyword evidence="2" id="KW-1185">Reference proteome</keyword>
<proteinExistence type="predicted"/>
<organism evidence="1 2">
    <name type="scientific">Tardiphaga robiniae</name>
    <dbReference type="NCBI Taxonomy" id="943830"/>
    <lineage>
        <taxon>Bacteria</taxon>
        <taxon>Pseudomonadati</taxon>
        <taxon>Pseudomonadota</taxon>
        <taxon>Alphaproteobacteria</taxon>
        <taxon>Hyphomicrobiales</taxon>
        <taxon>Nitrobacteraceae</taxon>
        <taxon>Tardiphaga</taxon>
    </lineage>
</organism>
<protein>
    <submittedName>
        <fullName evidence="1">Uncharacterized protein</fullName>
    </submittedName>
</protein>
<reference evidence="1 2" key="1">
    <citation type="submission" date="2016-03" db="EMBL/GenBank/DDBJ databases">
        <title>Microsymbionts genomes from the relict species Vavilovia formosa (Stev.) Fed.</title>
        <authorList>
            <person name="Kopat V."/>
            <person name="Chirak E."/>
            <person name="Kimeklis A."/>
            <person name="Andronov E."/>
        </authorList>
    </citation>
    <scope>NUCLEOTIDE SEQUENCE [LARGE SCALE GENOMIC DNA]</scope>
    <source>
        <strain evidence="1 2">Vaf07</strain>
    </source>
</reference>
<dbReference type="EMBL" id="LVYV01000002">
    <property type="protein sequence ID" value="KZD24774.1"/>
    <property type="molecule type" value="Genomic_DNA"/>
</dbReference>
<gene>
    <name evidence="1" type="ORF">A4A58_20740</name>
</gene>
<comment type="caution">
    <text evidence="1">The sequence shown here is derived from an EMBL/GenBank/DDBJ whole genome shotgun (WGS) entry which is preliminary data.</text>
</comment>
<sequence length="108" mass="12390">MHARQFLDEYIRGLSSQYFMAQSFKTRKAEHAHLIELGIGTGSYRTYLQDRKHSPIQNVGYPSRNAAFVEKLIKTYGNEKHYFDLLKAIADADAVYKAAASTIVRYQV</sequence>
<dbReference type="Proteomes" id="UP000076574">
    <property type="component" value="Unassembled WGS sequence"/>
</dbReference>